<feature type="compositionally biased region" description="Acidic residues" evidence="1">
    <location>
        <begin position="1"/>
        <end position="28"/>
    </location>
</feature>
<dbReference type="AlphaFoldDB" id="A0A1G7M8G5"/>
<proteinExistence type="predicted"/>
<accession>A0A1G7M8G5</accession>
<organism evidence="2 3">
    <name type="scientific">Sphingomonas carotinifaciens</name>
    <dbReference type="NCBI Taxonomy" id="1166323"/>
    <lineage>
        <taxon>Bacteria</taxon>
        <taxon>Pseudomonadati</taxon>
        <taxon>Pseudomonadota</taxon>
        <taxon>Alphaproteobacteria</taxon>
        <taxon>Sphingomonadales</taxon>
        <taxon>Sphingomonadaceae</taxon>
        <taxon>Sphingomonas</taxon>
    </lineage>
</organism>
<protein>
    <submittedName>
        <fullName evidence="2">Uncharacterized protein</fullName>
    </submittedName>
</protein>
<evidence type="ECO:0000313" key="3">
    <source>
        <dbReference type="Proteomes" id="UP000323502"/>
    </source>
</evidence>
<dbReference type="Proteomes" id="UP000323502">
    <property type="component" value="Unassembled WGS sequence"/>
</dbReference>
<reference evidence="2 3" key="1">
    <citation type="submission" date="2016-10" db="EMBL/GenBank/DDBJ databases">
        <authorList>
            <person name="Varghese N."/>
            <person name="Submissions S."/>
        </authorList>
    </citation>
    <scope>NUCLEOTIDE SEQUENCE [LARGE SCALE GENOMIC DNA]</scope>
    <source>
        <strain evidence="2 3">S7-754</strain>
    </source>
</reference>
<sequence>MTIDPDQQDGTDDREAEEMETVQEEAAEERENNRGYQ</sequence>
<feature type="region of interest" description="Disordered" evidence="1">
    <location>
        <begin position="1"/>
        <end position="37"/>
    </location>
</feature>
<keyword evidence="3" id="KW-1185">Reference proteome</keyword>
<name>A0A1G7M8G5_9SPHN</name>
<evidence type="ECO:0000313" key="2">
    <source>
        <dbReference type="EMBL" id="SDF58053.1"/>
    </source>
</evidence>
<evidence type="ECO:0000256" key="1">
    <source>
        <dbReference type="SAM" id="MobiDB-lite"/>
    </source>
</evidence>
<dbReference type="EMBL" id="FNBI01000004">
    <property type="protein sequence ID" value="SDF58053.1"/>
    <property type="molecule type" value="Genomic_DNA"/>
</dbReference>
<gene>
    <name evidence="2" type="ORF">SAMN05216557_104106</name>
</gene>